<dbReference type="EMBL" id="NSKE01000013">
    <property type="protein sequence ID" value="PAU92778.1"/>
    <property type="molecule type" value="Genomic_DNA"/>
</dbReference>
<accession>A0A2A2G648</accession>
<organism evidence="3 4">
    <name type="scientific">Fodinibius salipaludis</name>
    <dbReference type="NCBI Taxonomy" id="2032627"/>
    <lineage>
        <taxon>Bacteria</taxon>
        <taxon>Pseudomonadati</taxon>
        <taxon>Balneolota</taxon>
        <taxon>Balneolia</taxon>
        <taxon>Balneolales</taxon>
        <taxon>Balneolaceae</taxon>
        <taxon>Fodinibius</taxon>
    </lineage>
</organism>
<keyword evidence="2" id="KW-0812">Transmembrane</keyword>
<feature type="region of interest" description="Disordered" evidence="1">
    <location>
        <begin position="123"/>
        <end position="145"/>
    </location>
</feature>
<keyword evidence="4" id="KW-1185">Reference proteome</keyword>
<comment type="caution">
    <text evidence="3">The sequence shown here is derived from an EMBL/GenBank/DDBJ whole genome shotgun (WGS) entry which is preliminary data.</text>
</comment>
<proteinExistence type="predicted"/>
<evidence type="ECO:0000256" key="2">
    <source>
        <dbReference type="SAM" id="Phobius"/>
    </source>
</evidence>
<evidence type="ECO:0000256" key="1">
    <source>
        <dbReference type="SAM" id="MobiDB-lite"/>
    </source>
</evidence>
<protein>
    <recommendedName>
        <fullName evidence="5">Phage holin family protein</fullName>
    </recommendedName>
</protein>
<dbReference type="Pfam" id="PF07332">
    <property type="entry name" value="Phage_holin_3_6"/>
    <property type="match status" value="1"/>
</dbReference>
<feature type="transmembrane region" description="Helical" evidence="2">
    <location>
        <begin position="52"/>
        <end position="73"/>
    </location>
</feature>
<dbReference type="InterPro" id="IPR009937">
    <property type="entry name" value="Phage_holin_3_6"/>
</dbReference>
<dbReference type="OrthoDB" id="1525123at2"/>
<evidence type="ECO:0000313" key="3">
    <source>
        <dbReference type="EMBL" id="PAU92778.1"/>
    </source>
</evidence>
<sequence length="145" mass="16092">MSSHKQKDELGKRLRAITSDLKSYLEKRIELTMLNIGEAVSGIMAASVQRGIGIFLLLGGICFLLFALAIYLGDLLESQSLGYVVVSIPLLLVGGLFMYLKPDSVFKQIQHQFESELMKSIEQNGKTEEESLKIEEKAHSKSNEG</sequence>
<dbReference type="AlphaFoldDB" id="A0A2A2G648"/>
<evidence type="ECO:0000313" key="4">
    <source>
        <dbReference type="Proteomes" id="UP000218831"/>
    </source>
</evidence>
<keyword evidence="2" id="KW-0472">Membrane</keyword>
<dbReference type="RefSeq" id="WP_095607631.1">
    <property type="nucleotide sequence ID" value="NZ_NSKE01000013.1"/>
</dbReference>
<dbReference type="Proteomes" id="UP000218831">
    <property type="component" value="Unassembled WGS sequence"/>
</dbReference>
<feature type="transmembrane region" description="Helical" evidence="2">
    <location>
        <begin position="79"/>
        <end position="100"/>
    </location>
</feature>
<evidence type="ECO:0008006" key="5">
    <source>
        <dbReference type="Google" id="ProtNLM"/>
    </source>
</evidence>
<gene>
    <name evidence="3" type="ORF">CK503_14905</name>
</gene>
<reference evidence="3 4" key="1">
    <citation type="submission" date="2017-08" db="EMBL/GenBank/DDBJ databases">
        <title>Aliifodinibius alkalisoli sp. nov., isolated from saline alkaline soil.</title>
        <authorList>
            <person name="Liu D."/>
            <person name="Zhang G."/>
        </authorList>
    </citation>
    <scope>NUCLEOTIDE SEQUENCE [LARGE SCALE GENOMIC DNA]</scope>
    <source>
        <strain evidence="3 4">WN023</strain>
    </source>
</reference>
<name>A0A2A2G648_9BACT</name>
<keyword evidence="2" id="KW-1133">Transmembrane helix</keyword>